<organism evidence="2">
    <name type="scientific">Anguilla anguilla</name>
    <name type="common">European freshwater eel</name>
    <name type="synonym">Muraena anguilla</name>
    <dbReference type="NCBI Taxonomy" id="7936"/>
    <lineage>
        <taxon>Eukaryota</taxon>
        <taxon>Metazoa</taxon>
        <taxon>Chordata</taxon>
        <taxon>Craniata</taxon>
        <taxon>Vertebrata</taxon>
        <taxon>Euteleostomi</taxon>
        <taxon>Actinopterygii</taxon>
        <taxon>Neopterygii</taxon>
        <taxon>Teleostei</taxon>
        <taxon>Anguilliformes</taxon>
        <taxon>Anguillidae</taxon>
        <taxon>Anguilla</taxon>
    </lineage>
</organism>
<evidence type="ECO:0000313" key="2">
    <source>
        <dbReference type="EMBL" id="JAH40059.1"/>
    </source>
</evidence>
<accession>A0A0E9SFA4</accession>
<dbReference type="AlphaFoldDB" id="A0A0E9SFA4"/>
<keyword evidence="1" id="KW-0732">Signal</keyword>
<sequence length="60" mass="6992">MKLRILSILNTLFHCLTQCWHSTDRSASPQINQGVRAQVFAYTEQKKRQLVLGIMTQTWT</sequence>
<dbReference type="EMBL" id="GBXM01068518">
    <property type="protein sequence ID" value="JAH40059.1"/>
    <property type="molecule type" value="Transcribed_RNA"/>
</dbReference>
<protein>
    <submittedName>
        <fullName evidence="2">Uncharacterized protein</fullName>
    </submittedName>
</protein>
<name>A0A0E9SFA4_ANGAN</name>
<feature type="chain" id="PRO_5002432388" evidence="1">
    <location>
        <begin position="18"/>
        <end position="60"/>
    </location>
</feature>
<reference evidence="2" key="1">
    <citation type="submission" date="2014-11" db="EMBL/GenBank/DDBJ databases">
        <authorList>
            <person name="Amaro Gonzalez C."/>
        </authorList>
    </citation>
    <scope>NUCLEOTIDE SEQUENCE</scope>
</reference>
<proteinExistence type="predicted"/>
<feature type="signal peptide" evidence="1">
    <location>
        <begin position="1"/>
        <end position="17"/>
    </location>
</feature>
<reference evidence="2" key="2">
    <citation type="journal article" date="2015" name="Fish Shellfish Immunol.">
        <title>Early steps in the European eel (Anguilla anguilla)-Vibrio vulnificus interaction in the gills: Role of the RtxA13 toxin.</title>
        <authorList>
            <person name="Callol A."/>
            <person name="Pajuelo D."/>
            <person name="Ebbesson L."/>
            <person name="Teles M."/>
            <person name="MacKenzie S."/>
            <person name="Amaro C."/>
        </authorList>
    </citation>
    <scope>NUCLEOTIDE SEQUENCE</scope>
</reference>
<evidence type="ECO:0000256" key="1">
    <source>
        <dbReference type="SAM" id="SignalP"/>
    </source>
</evidence>